<accession>A0A4Y2G5K2</accession>
<dbReference type="AlphaFoldDB" id="A0A4Y2G5K2"/>
<comment type="caution">
    <text evidence="1">The sequence shown here is derived from an EMBL/GenBank/DDBJ whole genome shotgun (WGS) entry which is preliminary data.</text>
</comment>
<organism evidence="1 2">
    <name type="scientific">Araneus ventricosus</name>
    <name type="common">Orbweaver spider</name>
    <name type="synonym">Epeira ventricosa</name>
    <dbReference type="NCBI Taxonomy" id="182803"/>
    <lineage>
        <taxon>Eukaryota</taxon>
        <taxon>Metazoa</taxon>
        <taxon>Ecdysozoa</taxon>
        <taxon>Arthropoda</taxon>
        <taxon>Chelicerata</taxon>
        <taxon>Arachnida</taxon>
        <taxon>Araneae</taxon>
        <taxon>Araneomorphae</taxon>
        <taxon>Entelegynae</taxon>
        <taxon>Araneoidea</taxon>
        <taxon>Araneidae</taxon>
        <taxon>Araneus</taxon>
    </lineage>
</organism>
<protein>
    <submittedName>
        <fullName evidence="1">Uncharacterized protein</fullName>
    </submittedName>
</protein>
<evidence type="ECO:0000313" key="1">
    <source>
        <dbReference type="EMBL" id="GBM47879.1"/>
    </source>
</evidence>
<reference evidence="1 2" key="1">
    <citation type="journal article" date="2019" name="Sci. Rep.">
        <title>Orb-weaving spider Araneus ventricosus genome elucidates the spidroin gene catalogue.</title>
        <authorList>
            <person name="Kono N."/>
            <person name="Nakamura H."/>
            <person name="Ohtoshi R."/>
            <person name="Moran D.A.P."/>
            <person name="Shinohara A."/>
            <person name="Yoshida Y."/>
            <person name="Fujiwara M."/>
            <person name="Mori M."/>
            <person name="Tomita M."/>
            <person name="Arakawa K."/>
        </authorList>
    </citation>
    <scope>NUCLEOTIDE SEQUENCE [LARGE SCALE GENOMIC DNA]</scope>
</reference>
<keyword evidence="2" id="KW-1185">Reference proteome</keyword>
<sequence length="117" mass="13375">MGGKETGLRTNGTDSLLVNAQLKKRIILRTLRRDKCLTSLGIRIAIIHLKFNEFLPTAMLKQIAPSVAPLRRKNFAPGWKVYNILQLTHRVVVDDPRRSAELYQVHEPVHPKEIQSQ</sequence>
<gene>
    <name evidence="1" type="ORF">AVEN_75306_1</name>
</gene>
<dbReference type="EMBL" id="BGPR01001196">
    <property type="protein sequence ID" value="GBM47879.1"/>
    <property type="molecule type" value="Genomic_DNA"/>
</dbReference>
<evidence type="ECO:0000313" key="2">
    <source>
        <dbReference type="Proteomes" id="UP000499080"/>
    </source>
</evidence>
<dbReference type="Proteomes" id="UP000499080">
    <property type="component" value="Unassembled WGS sequence"/>
</dbReference>
<proteinExistence type="predicted"/>
<name>A0A4Y2G5K2_ARAVE</name>